<proteinExistence type="inferred from homology"/>
<protein>
    <submittedName>
        <fullName evidence="2">Proline racemase</fullName>
    </submittedName>
</protein>
<organism evidence="2 3">
    <name type="scientific">Streptomyces sedi</name>
    <dbReference type="NCBI Taxonomy" id="555059"/>
    <lineage>
        <taxon>Bacteria</taxon>
        <taxon>Bacillati</taxon>
        <taxon>Actinomycetota</taxon>
        <taxon>Actinomycetes</taxon>
        <taxon>Kitasatosporales</taxon>
        <taxon>Streptomycetaceae</taxon>
        <taxon>Streptomyces</taxon>
    </lineage>
</organism>
<dbReference type="FunFam" id="3.10.310.10:FF:000003">
    <property type="entry name" value="Proline racemase"/>
    <property type="match status" value="1"/>
</dbReference>
<gene>
    <name evidence="2" type="ORF">FH715_00470</name>
</gene>
<comment type="similarity">
    <text evidence="1">Belongs to the proline racemase family.</text>
</comment>
<sequence>MRSGRVVHAVDSHTEGMPTRVVTGGVGVFPGATMAERRLWFVEHADELRQFLVNEPRGHSAMSGAILQPPTRPDADMGVLFIEVSGVLPMCGHGTIGVATVLVETGAVPVTEPVTTVRLDTPAGLVVAEVEVADGAALSVTLRNVPSYAVALDRVAAVPGLGDVPYDLAYGGNFYAVVRLEDLAIPFERAAGGRMLEAALAIMGAINDEGPPVHPERPDTVGCHHVYLEAPGSTARHSRHAMAIHPGWFDRSPCGTGTSARMAQLHARGLLPLGTDFVNESFLGTSFTGRLVESTEVAGRPAVVPTIRGRAWITGTAQYLLDPRDPFPRGFVL</sequence>
<dbReference type="Pfam" id="PF05544">
    <property type="entry name" value="Pro_racemase"/>
    <property type="match status" value="1"/>
</dbReference>
<dbReference type="Proteomes" id="UP000311713">
    <property type="component" value="Unassembled WGS sequence"/>
</dbReference>
<keyword evidence="3" id="KW-1185">Reference proteome</keyword>
<comment type="caution">
    <text evidence="2">The sequence shown here is derived from an EMBL/GenBank/DDBJ whole genome shotgun (WGS) entry which is preliminary data.</text>
</comment>
<evidence type="ECO:0000313" key="3">
    <source>
        <dbReference type="Proteomes" id="UP000311713"/>
    </source>
</evidence>
<dbReference type="GO" id="GO:0047580">
    <property type="term" value="F:4-hydroxyproline epimerase activity"/>
    <property type="evidence" value="ECO:0007669"/>
    <property type="project" value="TreeGrafter"/>
</dbReference>
<evidence type="ECO:0000256" key="1">
    <source>
        <dbReference type="ARBA" id="ARBA00007529"/>
    </source>
</evidence>
<dbReference type="PIRSF" id="PIRSF029792">
    <property type="entry name" value="Pro_racemase"/>
    <property type="match status" value="1"/>
</dbReference>
<accession>A0A5C4VGR1</accession>
<dbReference type="PANTHER" id="PTHR33442:SF5">
    <property type="entry name" value="BIFUNCTIONAL TRANS-3-HYDROXY-L-PROLINE DEHYDRATASE_2-EPIMERASE"/>
    <property type="match status" value="1"/>
</dbReference>
<dbReference type="FunFam" id="3.10.310.10:FF:000005">
    <property type="entry name" value="Proline racemase"/>
    <property type="match status" value="1"/>
</dbReference>
<reference evidence="2 3" key="1">
    <citation type="submission" date="2019-06" db="EMBL/GenBank/DDBJ databases">
        <title>Draft genome of Streptomyces sedi sp. JCM16909.</title>
        <authorList>
            <person name="Klykleung N."/>
            <person name="Tanasupawat S."/>
            <person name="Kudo T."/>
            <person name="Yuki M."/>
            <person name="Ohkuma M."/>
        </authorList>
    </citation>
    <scope>NUCLEOTIDE SEQUENCE [LARGE SCALE GENOMIC DNA]</scope>
    <source>
        <strain evidence="2 3">JCM 16909</strain>
    </source>
</reference>
<name>A0A5C4VGR1_9ACTN</name>
<dbReference type="SUPFAM" id="SSF54506">
    <property type="entry name" value="Diaminopimelate epimerase-like"/>
    <property type="match status" value="1"/>
</dbReference>
<dbReference type="PANTHER" id="PTHR33442">
    <property type="entry name" value="TRANS-3-HYDROXY-L-PROLINE DEHYDRATASE"/>
    <property type="match status" value="1"/>
</dbReference>
<dbReference type="OrthoDB" id="181267at2"/>
<evidence type="ECO:0000313" key="2">
    <source>
        <dbReference type="EMBL" id="TNM34209.1"/>
    </source>
</evidence>
<dbReference type="InterPro" id="IPR008794">
    <property type="entry name" value="Pro_racemase_fam"/>
</dbReference>
<dbReference type="Gene3D" id="3.10.310.10">
    <property type="entry name" value="Diaminopimelate Epimerase, Chain A, domain 1"/>
    <property type="match status" value="2"/>
</dbReference>
<dbReference type="AlphaFoldDB" id="A0A5C4VGR1"/>
<dbReference type="SFLD" id="SFLDS00028">
    <property type="entry name" value="Proline_Racemase"/>
    <property type="match status" value="1"/>
</dbReference>
<dbReference type="RefSeq" id="WP_139639971.1">
    <property type="nucleotide sequence ID" value="NZ_BAAAZS010000014.1"/>
</dbReference>
<dbReference type="EMBL" id="VDGT01000001">
    <property type="protein sequence ID" value="TNM34209.1"/>
    <property type="molecule type" value="Genomic_DNA"/>
</dbReference>